<name>A0A9K3NIR4_HELAN</name>
<reference evidence="2" key="2">
    <citation type="submission" date="2020-06" db="EMBL/GenBank/DDBJ databases">
        <title>Helianthus annuus Genome sequencing and assembly Release 2.</title>
        <authorList>
            <person name="Gouzy J."/>
            <person name="Langlade N."/>
            <person name="Munos S."/>
        </authorList>
    </citation>
    <scope>NUCLEOTIDE SEQUENCE</scope>
    <source>
        <tissue evidence="2">Leaves</tissue>
    </source>
</reference>
<keyword evidence="1" id="KW-0472">Membrane</keyword>
<comment type="caution">
    <text evidence="2">The sequence shown here is derived from an EMBL/GenBank/DDBJ whole genome shotgun (WGS) entry which is preliminary data.</text>
</comment>
<feature type="transmembrane region" description="Helical" evidence="1">
    <location>
        <begin position="12"/>
        <end position="29"/>
    </location>
</feature>
<keyword evidence="3" id="KW-1185">Reference proteome</keyword>
<evidence type="ECO:0000313" key="2">
    <source>
        <dbReference type="EMBL" id="KAF5801816.1"/>
    </source>
</evidence>
<organism evidence="2 3">
    <name type="scientific">Helianthus annuus</name>
    <name type="common">Common sunflower</name>
    <dbReference type="NCBI Taxonomy" id="4232"/>
    <lineage>
        <taxon>Eukaryota</taxon>
        <taxon>Viridiplantae</taxon>
        <taxon>Streptophyta</taxon>
        <taxon>Embryophyta</taxon>
        <taxon>Tracheophyta</taxon>
        <taxon>Spermatophyta</taxon>
        <taxon>Magnoliopsida</taxon>
        <taxon>eudicotyledons</taxon>
        <taxon>Gunneridae</taxon>
        <taxon>Pentapetalae</taxon>
        <taxon>asterids</taxon>
        <taxon>campanulids</taxon>
        <taxon>Asterales</taxon>
        <taxon>Asteraceae</taxon>
        <taxon>Asteroideae</taxon>
        <taxon>Heliantheae alliance</taxon>
        <taxon>Heliantheae</taxon>
        <taxon>Helianthus</taxon>
    </lineage>
</organism>
<sequence>MCNVSSKNSFNYILLLLCDLHHYMFPFFFKYSKANWSTAFYACIRLITLVSYHIKIMNRMLARK</sequence>
<proteinExistence type="predicted"/>
<dbReference type="Gramene" id="mRNA:HanXRQr2_Chr06g0252451">
    <property type="protein sequence ID" value="CDS:HanXRQr2_Chr06g0252451.1"/>
    <property type="gene ID" value="HanXRQr2_Chr06g0252451"/>
</dbReference>
<evidence type="ECO:0000313" key="3">
    <source>
        <dbReference type="Proteomes" id="UP000215914"/>
    </source>
</evidence>
<evidence type="ECO:0000256" key="1">
    <source>
        <dbReference type="SAM" id="Phobius"/>
    </source>
</evidence>
<keyword evidence="1" id="KW-0812">Transmembrane</keyword>
<dbReference type="Proteomes" id="UP000215914">
    <property type="component" value="Unassembled WGS sequence"/>
</dbReference>
<accession>A0A9K3NIR4</accession>
<keyword evidence="1" id="KW-1133">Transmembrane helix</keyword>
<protein>
    <submittedName>
        <fullName evidence="2">Uncharacterized protein</fullName>
    </submittedName>
</protein>
<gene>
    <name evidence="2" type="ORF">HanXRQr2_Chr06g0252451</name>
</gene>
<dbReference type="EMBL" id="MNCJ02000321">
    <property type="protein sequence ID" value="KAF5801816.1"/>
    <property type="molecule type" value="Genomic_DNA"/>
</dbReference>
<feature type="transmembrane region" description="Helical" evidence="1">
    <location>
        <begin position="35"/>
        <end position="54"/>
    </location>
</feature>
<reference evidence="2" key="1">
    <citation type="journal article" date="2017" name="Nature">
        <title>The sunflower genome provides insights into oil metabolism, flowering and Asterid evolution.</title>
        <authorList>
            <person name="Badouin H."/>
            <person name="Gouzy J."/>
            <person name="Grassa C.J."/>
            <person name="Murat F."/>
            <person name="Staton S.E."/>
            <person name="Cottret L."/>
            <person name="Lelandais-Briere C."/>
            <person name="Owens G.L."/>
            <person name="Carrere S."/>
            <person name="Mayjonade B."/>
            <person name="Legrand L."/>
            <person name="Gill N."/>
            <person name="Kane N.C."/>
            <person name="Bowers J.E."/>
            <person name="Hubner S."/>
            <person name="Bellec A."/>
            <person name="Berard A."/>
            <person name="Berges H."/>
            <person name="Blanchet N."/>
            <person name="Boniface M.C."/>
            <person name="Brunel D."/>
            <person name="Catrice O."/>
            <person name="Chaidir N."/>
            <person name="Claudel C."/>
            <person name="Donnadieu C."/>
            <person name="Faraut T."/>
            <person name="Fievet G."/>
            <person name="Helmstetter N."/>
            <person name="King M."/>
            <person name="Knapp S.J."/>
            <person name="Lai Z."/>
            <person name="Le Paslier M.C."/>
            <person name="Lippi Y."/>
            <person name="Lorenzon L."/>
            <person name="Mandel J.R."/>
            <person name="Marage G."/>
            <person name="Marchand G."/>
            <person name="Marquand E."/>
            <person name="Bret-Mestries E."/>
            <person name="Morien E."/>
            <person name="Nambeesan S."/>
            <person name="Nguyen T."/>
            <person name="Pegot-Espagnet P."/>
            <person name="Pouilly N."/>
            <person name="Raftis F."/>
            <person name="Sallet E."/>
            <person name="Schiex T."/>
            <person name="Thomas J."/>
            <person name="Vandecasteele C."/>
            <person name="Vares D."/>
            <person name="Vear F."/>
            <person name="Vautrin S."/>
            <person name="Crespi M."/>
            <person name="Mangin B."/>
            <person name="Burke J.M."/>
            <person name="Salse J."/>
            <person name="Munos S."/>
            <person name="Vincourt P."/>
            <person name="Rieseberg L.H."/>
            <person name="Langlade N.B."/>
        </authorList>
    </citation>
    <scope>NUCLEOTIDE SEQUENCE</scope>
    <source>
        <tissue evidence="2">Leaves</tissue>
    </source>
</reference>
<dbReference type="AlphaFoldDB" id="A0A9K3NIR4"/>